<gene>
    <name evidence="1" type="ORF">K3G42_017212</name>
</gene>
<dbReference type="EMBL" id="CM037623">
    <property type="protein sequence ID" value="KAH7988469.1"/>
    <property type="molecule type" value="Genomic_DNA"/>
</dbReference>
<keyword evidence="2" id="KW-1185">Reference proteome</keyword>
<name>A0ACB8E800_9SAUR</name>
<evidence type="ECO:0000313" key="2">
    <source>
        <dbReference type="Proteomes" id="UP000827872"/>
    </source>
</evidence>
<evidence type="ECO:0000313" key="1">
    <source>
        <dbReference type="EMBL" id="KAH7988469.1"/>
    </source>
</evidence>
<protein>
    <submittedName>
        <fullName evidence="1">Uncharacterized protein</fullName>
    </submittedName>
</protein>
<dbReference type="Proteomes" id="UP000827872">
    <property type="component" value="Linkage Group LG10"/>
</dbReference>
<accession>A0ACB8E800</accession>
<comment type="caution">
    <text evidence="1">The sequence shown here is derived from an EMBL/GenBank/DDBJ whole genome shotgun (WGS) entry which is preliminary data.</text>
</comment>
<reference evidence="1" key="1">
    <citation type="submission" date="2021-08" db="EMBL/GenBank/DDBJ databases">
        <title>The first chromosome-level gecko genome reveals the dynamic sex chromosomes of Neotropical dwarf geckos (Sphaerodactylidae: Sphaerodactylus).</title>
        <authorList>
            <person name="Pinto B.J."/>
            <person name="Keating S.E."/>
            <person name="Gamble T."/>
        </authorList>
    </citation>
    <scope>NUCLEOTIDE SEQUENCE</scope>
    <source>
        <strain evidence="1">TG3544</strain>
    </source>
</reference>
<organism evidence="1 2">
    <name type="scientific">Sphaerodactylus townsendi</name>
    <dbReference type="NCBI Taxonomy" id="933632"/>
    <lineage>
        <taxon>Eukaryota</taxon>
        <taxon>Metazoa</taxon>
        <taxon>Chordata</taxon>
        <taxon>Craniata</taxon>
        <taxon>Vertebrata</taxon>
        <taxon>Euteleostomi</taxon>
        <taxon>Lepidosauria</taxon>
        <taxon>Squamata</taxon>
        <taxon>Bifurcata</taxon>
        <taxon>Gekkota</taxon>
        <taxon>Sphaerodactylidae</taxon>
        <taxon>Sphaerodactylus</taxon>
    </lineage>
</organism>
<sequence>MDLITEFIEGIVITPLLLLLFLGGQVDTDLVPEVSEAFSHHTPSRSFIPPHLTSHPQRFLSPKQATLVTTDVLNKC</sequence>
<proteinExistence type="predicted"/>